<feature type="transmembrane region" description="Helical" evidence="5">
    <location>
        <begin position="272"/>
        <end position="289"/>
    </location>
</feature>
<comment type="subcellular location">
    <subcellularLocation>
        <location evidence="1">Membrane</location>
        <topology evidence="1">Multi-pass membrane protein</topology>
    </subcellularLocation>
</comment>
<evidence type="ECO:0000259" key="6">
    <source>
        <dbReference type="PROSITE" id="PS50850"/>
    </source>
</evidence>
<comment type="caution">
    <text evidence="7">The sequence shown here is derived from an EMBL/GenBank/DDBJ whole genome shotgun (WGS) entry which is preliminary data.</text>
</comment>
<evidence type="ECO:0000256" key="5">
    <source>
        <dbReference type="SAM" id="Phobius"/>
    </source>
</evidence>
<dbReference type="Proteomes" id="UP001549921">
    <property type="component" value="Unassembled WGS sequence"/>
</dbReference>
<feature type="transmembrane region" description="Helical" evidence="5">
    <location>
        <begin position="180"/>
        <end position="200"/>
    </location>
</feature>
<dbReference type="InterPro" id="IPR020846">
    <property type="entry name" value="MFS_dom"/>
</dbReference>
<dbReference type="Pfam" id="PF00083">
    <property type="entry name" value="Sugar_tr"/>
    <property type="match status" value="1"/>
</dbReference>
<reference evidence="7 8" key="1">
    <citation type="submission" date="2024-06" db="EMBL/GenBank/DDBJ databases">
        <title>A chromosome-level genome assembly of beet webworm, Loxostege sticticalis.</title>
        <authorList>
            <person name="Zhang Y."/>
        </authorList>
    </citation>
    <scope>NUCLEOTIDE SEQUENCE [LARGE SCALE GENOMIC DNA]</scope>
    <source>
        <strain evidence="7">AQ028</strain>
        <tissue evidence="7">Male pupae</tissue>
    </source>
</reference>
<dbReference type="InterPro" id="IPR005828">
    <property type="entry name" value="MFS_sugar_transport-like"/>
</dbReference>
<sequence length="589" mass="66522">MAVDMIVKYPEDKRNVDKDHADKKENDSKVIYTNTTNAQTNEVDFDDLITSAGEFGKYQILLFFSTFPFYVFGVFVYYSQLFLTEVSPNHWCWIPELENLTDIERRSLAIPQDADSRFGYSRCKAYAANWSEVIMYGLKPNESWNTVSCQHGWEFNKSEIPYPTISSELGWVCDKDSYQATAQTFFFVGSILGGFLIGWISDKFGRLPAAVISNIVGCAGGVFSTFARNLTEFAICRFVMGMAYDNCMMMAYLIALEYVAPKYRTIMSNMSFALFYAFTVTALPWMVLACGHWKTTSLVTSLPLASAVLALFFLPESPRWLLAKGRIDDTIKKILTIGRVNKKEIPTKQVEQFRLSASNRKKEETCSSLELLKRPTIRRIFICMCLEYMCCTMVFDGLVRSVGQLDFDFFVSFSVVSFTEFPSMLVAAFIMDWMGRKWLNAVTLTISCIFSVLTVFVSGISSVTFAVIARFCVNMAYSCTMQWAVEMLPTSVRGSGASIVHICGYVATALTPYVIYLETYVHWLPLVVVGAIAGLGALIAFTLPETAKKDMPQTFEEAEELVRSQKFFEFPCKKKDTASQGQDNNSFEI</sequence>
<feature type="transmembrane region" description="Helical" evidence="5">
    <location>
        <begin position="522"/>
        <end position="543"/>
    </location>
</feature>
<protein>
    <recommendedName>
        <fullName evidence="6">Major facilitator superfamily (MFS) profile domain-containing protein</fullName>
    </recommendedName>
</protein>
<feature type="transmembrane region" description="Helical" evidence="5">
    <location>
        <begin position="497"/>
        <end position="516"/>
    </location>
</feature>
<dbReference type="PROSITE" id="PS00216">
    <property type="entry name" value="SUGAR_TRANSPORT_1"/>
    <property type="match status" value="1"/>
</dbReference>
<proteinExistence type="predicted"/>
<dbReference type="PANTHER" id="PTHR24064">
    <property type="entry name" value="SOLUTE CARRIER FAMILY 22 MEMBER"/>
    <property type="match status" value="1"/>
</dbReference>
<dbReference type="EMBL" id="JBEDNZ010000010">
    <property type="protein sequence ID" value="KAL0832507.1"/>
    <property type="molecule type" value="Genomic_DNA"/>
</dbReference>
<gene>
    <name evidence="7" type="ORF">ABMA28_000723</name>
</gene>
<dbReference type="AlphaFoldDB" id="A0ABD0T3C3"/>
<evidence type="ECO:0000256" key="3">
    <source>
        <dbReference type="ARBA" id="ARBA00022989"/>
    </source>
</evidence>
<keyword evidence="4 5" id="KW-0472">Membrane</keyword>
<dbReference type="InterPro" id="IPR036259">
    <property type="entry name" value="MFS_trans_sf"/>
</dbReference>
<feature type="transmembrane region" description="Helical" evidence="5">
    <location>
        <begin position="409"/>
        <end position="431"/>
    </location>
</feature>
<feature type="transmembrane region" description="Helical" evidence="5">
    <location>
        <begin position="238"/>
        <end position="260"/>
    </location>
</feature>
<evidence type="ECO:0000256" key="4">
    <source>
        <dbReference type="ARBA" id="ARBA00023136"/>
    </source>
</evidence>
<feature type="transmembrane region" description="Helical" evidence="5">
    <location>
        <begin position="207"/>
        <end position="226"/>
    </location>
</feature>
<dbReference type="SUPFAM" id="SSF103473">
    <property type="entry name" value="MFS general substrate transporter"/>
    <property type="match status" value="1"/>
</dbReference>
<dbReference type="Gene3D" id="1.20.1250.20">
    <property type="entry name" value="MFS general substrate transporter like domains"/>
    <property type="match status" value="1"/>
</dbReference>
<dbReference type="PROSITE" id="PS50850">
    <property type="entry name" value="MFS"/>
    <property type="match status" value="1"/>
</dbReference>
<name>A0ABD0T3C3_LOXSC</name>
<evidence type="ECO:0000256" key="1">
    <source>
        <dbReference type="ARBA" id="ARBA00004141"/>
    </source>
</evidence>
<feature type="domain" description="Major facilitator superfamily (MFS) profile" evidence="6">
    <location>
        <begin position="125"/>
        <end position="548"/>
    </location>
</feature>
<accession>A0ABD0T3C3</accession>
<keyword evidence="3 5" id="KW-1133">Transmembrane helix</keyword>
<evidence type="ECO:0000313" key="8">
    <source>
        <dbReference type="Proteomes" id="UP001549921"/>
    </source>
</evidence>
<dbReference type="GO" id="GO:0016020">
    <property type="term" value="C:membrane"/>
    <property type="evidence" value="ECO:0007669"/>
    <property type="project" value="UniProtKB-SubCell"/>
</dbReference>
<evidence type="ECO:0000313" key="7">
    <source>
        <dbReference type="EMBL" id="KAL0832507.1"/>
    </source>
</evidence>
<feature type="transmembrane region" description="Helical" evidence="5">
    <location>
        <begin position="60"/>
        <end position="78"/>
    </location>
</feature>
<evidence type="ECO:0000256" key="2">
    <source>
        <dbReference type="ARBA" id="ARBA00022692"/>
    </source>
</evidence>
<keyword evidence="2 5" id="KW-0812">Transmembrane</keyword>
<organism evidence="7 8">
    <name type="scientific">Loxostege sticticalis</name>
    <name type="common">Beet webworm moth</name>
    <dbReference type="NCBI Taxonomy" id="481309"/>
    <lineage>
        <taxon>Eukaryota</taxon>
        <taxon>Metazoa</taxon>
        <taxon>Ecdysozoa</taxon>
        <taxon>Arthropoda</taxon>
        <taxon>Hexapoda</taxon>
        <taxon>Insecta</taxon>
        <taxon>Pterygota</taxon>
        <taxon>Neoptera</taxon>
        <taxon>Endopterygota</taxon>
        <taxon>Lepidoptera</taxon>
        <taxon>Glossata</taxon>
        <taxon>Ditrysia</taxon>
        <taxon>Pyraloidea</taxon>
        <taxon>Crambidae</taxon>
        <taxon>Pyraustinae</taxon>
        <taxon>Loxostege</taxon>
    </lineage>
</organism>
<dbReference type="InterPro" id="IPR005829">
    <property type="entry name" value="Sugar_transporter_CS"/>
</dbReference>